<comment type="caution">
    <text evidence="2">The sequence shown here is derived from an EMBL/GenBank/DDBJ whole genome shotgun (WGS) entry which is preliminary data.</text>
</comment>
<protein>
    <submittedName>
        <fullName evidence="2">Uncharacterized protein</fullName>
    </submittedName>
</protein>
<evidence type="ECO:0000313" key="3">
    <source>
        <dbReference type="Proteomes" id="UP000824782"/>
    </source>
</evidence>
<dbReference type="AlphaFoldDB" id="A0AAV7A947"/>
<name>A0AAV7A947_ENGPU</name>
<feature type="signal peptide" evidence="1">
    <location>
        <begin position="1"/>
        <end position="15"/>
    </location>
</feature>
<proteinExistence type="predicted"/>
<dbReference type="Proteomes" id="UP000824782">
    <property type="component" value="Unassembled WGS sequence"/>
</dbReference>
<evidence type="ECO:0000256" key="1">
    <source>
        <dbReference type="SAM" id="SignalP"/>
    </source>
</evidence>
<sequence length="276" mass="30609">MQIIILFVLAGLSLATENGCYVPPEGGPLINPDCLKTALTRFPEFTKHLAFFICGYKGKIEYSQEELEATIRELLVILKCAGCPLFGIANFGDGDSLDKILVALGKILNEVSVELFRVLDATKLSAEATDLLCKLTKKALLSGCLWKLTAVNLAKLPEDLKQLICKGDRNAITAKQVIKILKDITCLAGDALGIDDKWLKELIEKLGDEGLKDLLKEVIDLLWKLLGPVWRLRPCLFQKEIPTNLVNCAKSHFYFFIKNLILLEHGTFICTIFSGV</sequence>
<evidence type="ECO:0000313" key="2">
    <source>
        <dbReference type="EMBL" id="KAG8555531.1"/>
    </source>
</evidence>
<reference evidence="2" key="1">
    <citation type="thesis" date="2020" institute="ProQuest LLC" country="789 East Eisenhower Parkway, Ann Arbor, MI, USA">
        <title>Comparative Genomics and Chromosome Evolution.</title>
        <authorList>
            <person name="Mudd A.B."/>
        </authorList>
    </citation>
    <scope>NUCLEOTIDE SEQUENCE</scope>
    <source>
        <strain evidence="2">237g6f4</strain>
        <tissue evidence="2">Blood</tissue>
    </source>
</reference>
<keyword evidence="1" id="KW-0732">Signal</keyword>
<organism evidence="2 3">
    <name type="scientific">Engystomops pustulosus</name>
    <name type="common">Tungara frog</name>
    <name type="synonym">Physalaemus pustulosus</name>
    <dbReference type="NCBI Taxonomy" id="76066"/>
    <lineage>
        <taxon>Eukaryota</taxon>
        <taxon>Metazoa</taxon>
        <taxon>Chordata</taxon>
        <taxon>Craniata</taxon>
        <taxon>Vertebrata</taxon>
        <taxon>Euteleostomi</taxon>
        <taxon>Amphibia</taxon>
        <taxon>Batrachia</taxon>
        <taxon>Anura</taxon>
        <taxon>Neobatrachia</taxon>
        <taxon>Hyloidea</taxon>
        <taxon>Leptodactylidae</taxon>
        <taxon>Leiuperinae</taxon>
        <taxon>Engystomops</taxon>
    </lineage>
</organism>
<dbReference type="EMBL" id="WNYA01000009">
    <property type="protein sequence ID" value="KAG8555531.1"/>
    <property type="molecule type" value="Genomic_DNA"/>
</dbReference>
<gene>
    <name evidence="2" type="ORF">GDO81_017740</name>
</gene>
<keyword evidence="3" id="KW-1185">Reference proteome</keyword>
<feature type="chain" id="PRO_5043753560" evidence="1">
    <location>
        <begin position="16"/>
        <end position="276"/>
    </location>
</feature>
<accession>A0AAV7A947</accession>